<evidence type="ECO:0000313" key="7">
    <source>
        <dbReference type="Proteomes" id="UP000002484"/>
    </source>
</evidence>
<protein>
    <submittedName>
        <fullName evidence="6">FAD dependent oxidoreductase</fullName>
    </submittedName>
</protein>
<evidence type="ECO:0000256" key="4">
    <source>
        <dbReference type="SAM" id="MobiDB-lite"/>
    </source>
</evidence>
<dbReference type="STRING" id="298654.FraEuI1c_5221"/>
<evidence type="ECO:0000313" key="6">
    <source>
        <dbReference type="EMBL" id="ADP83209.1"/>
    </source>
</evidence>
<dbReference type="AlphaFoldDB" id="E3J6Y9"/>
<keyword evidence="7" id="KW-1185">Reference proteome</keyword>
<dbReference type="Proteomes" id="UP000002484">
    <property type="component" value="Chromosome"/>
</dbReference>
<dbReference type="GO" id="GO:0004497">
    <property type="term" value="F:monooxygenase activity"/>
    <property type="evidence" value="ECO:0007669"/>
    <property type="project" value="UniProtKB-KW"/>
</dbReference>
<feature type="domain" description="FAD/NAD(P)-binding" evidence="5">
    <location>
        <begin position="10"/>
        <end position="235"/>
    </location>
</feature>
<dbReference type="KEGG" id="fri:FraEuI1c_5221"/>
<dbReference type="FunCoup" id="E3J6Y9">
    <property type="interactions" value="26"/>
</dbReference>
<dbReference type="SUPFAM" id="SSF51905">
    <property type="entry name" value="FAD/NAD(P)-binding domain"/>
    <property type="match status" value="1"/>
</dbReference>
<dbReference type="HOGENOM" id="CLU_032067_2_0_11"/>
<dbReference type="EMBL" id="CP002299">
    <property type="protein sequence ID" value="ADP83209.1"/>
    <property type="molecule type" value="Genomic_DNA"/>
</dbReference>
<dbReference type="InterPro" id="IPR036188">
    <property type="entry name" value="FAD/NAD-bd_sf"/>
</dbReference>
<comment type="cofactor">
    <cofactor evidence="1">
        <name>FAD</name>
        <dbReference type="ChEBI" id="CHEBI:57692"/>
    </cofactor>
</comment>
<keyword evidence="3" id="KW-0560">Oxidoreductase</keyword>
<dbReference type="PANTHER" id="PTHR43872:SF1">
    <property type="entry name" value="MONOOXYGENASE, PUTATIVE (AFU_ORTHOLOGUE AFUA_8G02570)-RELATED"/>
    <property type="match status" value="1"/>
</dbReference>
<comment type="similarity">
    <text evidence="2">Belongs to the FAD-binding monooxygenase family.</text>
</comment>
<dbReference type="Gene3D" id="3.50.50.60">
    <property type="entry name" value="FAD/NAD(P)-binding domain"/>
    <property type="match status" value="3"/>
</dbReference>
<proteinExistence type="inferred from homology"/>
<gene>
    <name evidence="6" type="ordered locus">FraEuI1c_5221</name>
</gene>
<dbReference type="Pfam" id="PF07992">
    <property type="entry name" value="Pyr_redox_2"/>
    <property type="match status" value="1"/>
</dbReference>
<dbReference type="InterPro" id="IPR023753">
    <property type="entry name" value="FAD/NAD-binding_dom"/>
</dbReference>
<name>E3J6Y9_PSEI1</name>
<evidence type="ECO:0000256" key="1">
    <source>
        <dbReference type="ARBA" id="ARBA00001974"/>
    </source>
</evidence>
<dbReference type="InParanoid" id="E3J6Y9"/>
<keyword evidence="3" id="KW-0503">Monooxygenase</keyword>
<reference evidence="6 7" key="1">
    <citation type="submission" date="2010-10" db="EMBL/GenBank/DDBJ databases">
        <title>Complete sequence of Frankia sp. EuI1c.</title>
        <authorList>
            <consortium name="US DOE Joint Genome Institute"/>
            <person name="Lucas S."/>
            <person name="Copeland A."/>
            <person name="Lapidus A."/>
            <person name="Cheng J.-F."/>
            <person name="Bruce D."/>
            <person name="Goodwin L."/>
            <person name="Pitluck S."/>
            <person name="Chertkov O."/>
            <person name="Detter J.C."/>
            <person name="Han C."/>
            <person name="Tapia R."/>
            <person name="Land M."/>
            <person name="Hauser L."/>
            <person name="Jeffries C."/>
            <person name="Kyrpides N."/>
            <person name="Ivanova N."/>
            <person name="Mikhailova N."/>
            <person name="Beauchemin N."/>
            <person name="Sen A."/>
            <person name="Sur S.A."/>
            <person name="Gtari M."/>
            <person name="Wall L."/>
            <person name="Tisa L."/>
            <person name="Woyke T."/>
        </authorList>
    </citation>
    <scope>NUCLEOTIDE SEQUENCE [LARGE SCALE GENOMIC DNA]</scope>
    <source>
        <strain evidence="7">DSM 45817 / CECT 9037 / EuI1c</strain>
    </source>
</reference>
<organism evidence="6 7">
    <name type="scientific">Pseudofrankia inefficax (strain DSM 45817 / CECT 9037 / DDB 130130 / EuI1c)</name>
    <name type="common">Frankia inefficax</name>
    <dbReference type="NCBI Taxonomy" id="298654"/>
    <lineage>
        <taxon>Bacteria</taxon>
        <taxon>Bacillati</taxon>
        <taxon>Actinomycetota</taxon>
        <taxon>Actinomycetes</taxon>
        <taxon>Frankiales</taxon>
        <taxon>Frankiaceae</taxon>
        <taxon>Pseudofrankia</taxon>
    </lineage>
</organism>
<dbReference type="RefSeq" id="WP_013426327.1">
    <property type="nucleotide sequence ID" value="NC_014666.1"/>
</dbReference>
<dbReference type="InterPro" id="IPR051820">
    <property type="entry name" value="FAD-binding_MO"/>
</dbReference>
<evidence type="ECO:0000256" key="2">
    <source>
        <dbReference type="ARBA" id="ARBA00010139"/>
    </source>
</evidence>
<dbReference type="PANTHER" id="PTHR43872">
    <property type="entry name" value="MONOOXYGENASE, PUTATIVE (AFU_ORTHOLOGUE AFUA_8G02570)-RELATED"/>
    <property type="match status" value="1"/>
</dbReference>
<sequence>MVSRPVEHLDVLIIGAGLSGIGIAVHLKDHHPHRAVALLEARGALGGTWDLFRYPGVRSDSDMSSLGYGFRPWTEPRLIAEGSAILRYLADTAREHGIDERIRYGHRVVAASWSSERARWTVDVELTRDAAGPSAEGAGSSVPPGERPRRIQLSCDVLVAATGYYHYDRGYEPDFPGRAAFTGRVVHPQHWPDDLDHTGARVVVIGSGATAMTLVPALAERAARVTMLQRSPTYVVSMPAVDPATTRLRRVLPDRWAAWLVRWRNIVRQQLLFRLSRWRPELVRRTLLARVARSLPPGYDVARHFTPRYDPWDQRLCLVPDGDLFAAIRGGRVDVVTDEIDTFVEGGIRLRSGAELAADLVVTATGLRLKMFDGIPLTVDGALVPVPDRRMYKGLMLEGVPNFVFAFGYTNASWTLKVDLVGEHLARLLRHLDRHRLQAFVPEPADPPAGAGEAGEASFFDFSSGYVLRGAAELPRQGERGPWRTRMNYLADVRALRFGRVGGPELRFEPVPAQRRSGDVAEQALLGDGGHQPAVAGVDGAVVEATAAGGGQRRDVHEDPVVQPGRAVEPDGMVEARA</sequence>
<evidence type="ECO:0000256" key="3">
    <source>
        <dbReference type="ARBA" id="ARBA00023033"/>
    </source>
</evidence>
<feature type="region of interest" description="Disordered" evidence="4">
    <location>
        <begin position="547"/>
        <end position="578"/>
    </location>
</feature>
<evidence type="ECO:0000259" key="5">
    <source>
        <dbReference type="Pfam" id="PF07992"/>
    </source>
</evidence>
<dbReference type="eggNOG" id="COG2072">
    <property type="taxonomic scope" value="Bacteria"/>
</dbReference>
<dbReference type="PRINTS" id="PR00411">
    <property type="entry name" value="PNDRDTASEI"/>
</dbReference>
<accession>E3J6Y9</accession>